<evidence type="ECO:0000259" key="9">
    <source>
        <dbReference type="PROSITE" id="PS50850"/>
    </source>
</evidence>
<feature type="transmembrane region" description="Helical" evidence="8">
    <location>
        <begin position="149"/>
        <end position="170"/>
    </location>
</feature>
<feature type="transmembrane region" description="Helical" evidence="8">
    <location>
        <begin position="94"/>
        <end position="112"/>
    </location>
</feature>
<dbReference type="PROSITE" id="PS50850">
    <property type="entry name" value="MFS"/>
    <property type="match status" value="1"/>
</dbReference>
<dbReference type="AlphaFoldDB" id="A0A2T0VEK5"/>
<gene>
    <name evidence="10" type="ORF">B0I08_104329</name>
</gene>
<keyword evidence="2" id="KW-0813">Transport</keyword>
<feature type="region of interest" description="Disordered" evidence="7">
    <location>
        <begin position="1"/>
        <end position="49"/>
    </location>
</feature>
<reference evidence="10 11" key="1">
    <citation type="submission" date="2018-03" db="EMBL/GenBank/DDBJ databases">
        <title>Genomic Encyclopedia of Type Strains, Phase III (KMG-III): the genomes of soil and plant-associated and newly described type strains.</title>
        <authorList>
            <person name="Whitman W."/>
        </authorList>
    </citation>
    <scope>NUCLEOTIDE SEQUENCE [LARGE SCALE GENOMIC DNA]</scope>
    <source>
        <strain evidence="10 11">CGMCC 1.12484</strain>
    </source>
</reference>
<dbReference type="GO" id="GO:0005886">
    <property type="term" value="C:plasma membrane"/>
    <property type="evidence" value="ECO:0007669"/>
    <property type="project" value="UniProtKB-SubCell"/>
</dbReference>
<feature type="transmembrane region" description="Helical" evidence="8">
    <location>
        <begin position="124"/>
        <end position="143"/>
    </location>
</feature>
<dbReference type="InterPro" id="IPR011701">
    <property type="entry name" value="MFS"/>
</dbReference>
<feature type="transmembrane region" description="Helical" evidence="8">
    <location>
        <begin position="270"/>
        <end position="291"/>
    </location>
</feature>
<keyword evidence="5 8" id="KW-1133">Transmembrane helix</keyword>
<feature type="transmembrane region" description="Helical" evidence="8">
    <location>
        <begin position="182"/>
        <end position="205"/>
    </location>
</feature>
<evidence type="ECO:0000256" key="5">
    <source>
        <dbReference type="ARBA" id="ARBA00022989"/>
    </source>
</evidence>
<dbReference type="InterPro" id="IPR020846">
    <property type="entry name" value="MFS_dom"/>
</dbReference>
<keyword evidence="11" id="KW-1185">Reference proteome</keyword>
<protein>
    <submittedName>
        <fullName evidence="10">DHA2 family multidrug resistance protein-like MFS transporter</fullName>
    </submittedName>
</protein>
<keyword evidence="3" id="KW-1003">Cell membrane</keyword>
<dbReference type="OrthoDB" id="9781469at2"/>
<keyword evidence="4 8" id="KW-0812">Transmembrane</keyword>
<proteinExistence type="predicted"/>
<name>A0A2T0VEK5_9MICO</name>
<dbReference type="InterPro" id="IPR036259">
    <property type="entry name" value="MFS_trans_sf"/>
</dbReference>
<evidence type="ECO:0000313" key="11">
    <source>
        <dbReference type="Proteomes" id="UP000237983"/>
    </source>
</evidence>
<evidence type="ECO:0000256" key="2">
    <source>
        <dbReference type="ARBA" id="ARBA00022448"/>
    </source>
</evidence>
<sequence length="545" mass="55579">MSNNSSSPATASAASVSASTPTNPRTPGTSRTPSIPRANPTGSPAASPAVGSRRRWVALALLMLPVLLVSVDNTVLSFALPAISRDLGPSSTTLLWIVDVYPLVLAGLLVAMGTLGDRVGRRRLLLVGATGFAIVSAAAAFAPTAELLILARAIMGFFGAMLMPSTLSLLRSIFSDPRQRTLAIAIWAGGFSAGSSLGPIVGGALLQHFPWGSVFLLAVPILLPLLILGPSLIPESRDPNPHKIDYLSIVLSLAALTPFVYAIKTLAHDGITVVGVTALVVGVVVGVLFVLRQRRIKNPLLDLSLFANRFFSGAVLANFLSVFALVGFLFFVSQHLQLVLELDPLDAGLLLIPGAVGGIIAGLGAAALVRRVAPRRVIIAGILLSASGFLLIIAMRDDLNAIVVAIAFVILSFGIGTAETISNDVILGSVPADKAGAASGISETAYELGAVLGTAVLGAILSGFYRANVAVPAGLSATDTTAAGETLGGALGVAENLPGTDATSLVSSAQAAFDSGVGATATIALVLMLAAALVIQRSMRAQTTG</sequence>
<feature type="transmembrane region" description="Helical" evidence="8">
    <location>
        <begin position="311"/>
        <end position="332"/>
    </location>
</feature>
<feature type="transmembrane region" description="Helical" evidence="8">
    <location>
        <begin position="376"/>
        <end position="395"/>
    </location>
</feature>
<dbReference type="Proteomes" id="UP000237983">
    <property type="component" value="Unassembled WGS sequence"/>
</dbReference>
<evidence type="ECO:0000313" key="10">
    <source>
        <dbReference type="EMBL" id="PRY68626.1"/>
    </source>
</evidence>
<comment type="subcellular location">
    <subcellularLocation>
        <location evidence="1">Cell membrane</location>
        <topology evidence="1">Multi-pass membrane protein</topology>
    </subcellularLocation>
</comment>
<feature type="domain" description="Major facilitator superfamily (MFS) profile" evidence="9">
    <location>
        <begin position="58"/>
        <end position="539"/>
    </location>
</feature>
<evidence type="ECO:0000256" key="4">
    <source>
        <dbReference type="ARBA" id="ARBA00022692"/>
    </source>
</evidence>
<dbReference type="RefSeq" id="WP_106212220.1">
    <property type="nucleotide sequence ID" value="NZ_PVTL01000004.1"/>
</dbReference>
<dbReference type="PANTHER" id="PTHR42718:SF47">
    <property type="entry name" value="METHYL VIOLOGEN RESISTANCE PROTEIN SMVA"/>
    <property type="match status" value="1"/>
</dbReference>
<feature type="compositionally biased region" description="Low complexity" evidence="7">
    <location>
        <begin position="1"/>
        <end position="23"/>
    </location>
</feature>
<dbReference type="EMBL" id="PVTL01000004">
    <property type="protein sequence ID" value="PRY68626.1"/>
    <property type="molecule type" value="Genomic_DNA"/>
</dbReference>
<feature type="transmembrane region" description="Helical" evidence="8">
    <location>
        <begin position="244"/>
        <end position="264"/>
    </location>
</feature>
<dbReference type="Gene3D" id="1.20.1720.10">
    <property type="entry name" value="Multidrug resistance protein D"/>
    <property type="match status" value="1"/>
</dbReference>
<dbReference type="SUPFAM" id="SSF103473">
    <property type="entry name" value="MFS general substrate transporter"/>
    <property type="match status" value="1"/>
</dbReference>
<dbReference type="PANTHER" id="PTHR42718">
    <property type="entry name" value="MAJOR FACILITATOR SUPERFAMILY MULTIDRUG TRANSPORTER MFSC"/>
    <property type="match status" value="1"/>
</dbReference>
<accession>A0A2T0VEK5</accession>
<feature type="transmembrane region" description="Helical" evidence="8">
    <location>
        <begin position="516"/>
        <end position="535"/>
    </location>
</feature>
<organism evidence="10 11">
    <name type="scientific">Glaciihabitans tibetensis</name>
    <dbReference type="NCBI Taxonomy" id="1266600"/>
    <lineage>
        <taxon>Bacteria</taxon>
        <taxon>Bacillati</taxon>
        <taxon>Actinomycetota</taxon>
        <taxon>Actinomycetes</taxon>
        <taxon>Micrococcales</taxon>
        <taxon>Microbacteriaceae</taxon>
        <taxon>Glaciihabitans</taxon>
    </lineage>
</organism>
<feature type="transmembrane region" description="Helical" evidence="8">
    <location>
        <begin position="444"/>
        <end position="465"/>
    </location>
</feature>
<feature type="transmembrane region" description="Helical" evidence="8">
    <location>
        <begin position="401"/>
        <end position="423"/>
    </location>
</feature>
<evidence type="ECO:0000256" key="7">
    <source>
        <dbReference type="SAM" id="MobiDB-lite"/>
    </source>
</evidence>
<dbReference type="Pfam" id="PF07690">
    <property type="entry name" value="MFS_1"/>
    <property type="match status" value="1"/>
</dbReference>
<keyword evidence="6 8" id="KW-0472">Membrane</keyword>
<dbReference type="Gene3D" id="1.20.1250.20">
    <property type="entry name" value="MFS general substrate transporter like domains"/>
    <property type="match status" value="1"/>
</dbReference>
<comment type="caution">
    <text evidence="10">The sequence shown here is derived from an EMBL/GenBank/DDBJ whole genome shotgun (WGS) entry which is preliminary data.</text>
</comment>
<dbReference type="CDD" id="cd17321">
    <property type="entry name" value="MFS_MMR_MDR_like"/>
    <property type="match status" value="1"/>
</dbReference>
<evidence type="ECO:0000256" key="1">
    <source>
        <dbReference type="ARBA" id="ARBA00004651"/>
    </source>
</evidence>
<feature type="transmembrane region" description="Helical" evidence="8">
    <location>
        <begin position="211"/>
        <end position="232"/>
    </location>
</feature>
<feature type="transmembrane region" description="Helical" evidence="8">
    <location>
        <begin position="347"/>
        <end position="369"/>
    </location>
</feature>
<evidence type="ECO:0000256" key="8">
    <source>
        <dbReference type="SAM" id="Phobius"/>
    </source>
</evidence>
<dbReference type="GO" id="GO:0022857">
    <property type="term" value="F:transmembrane transporter activity"/>
    <property type="evidence" value="ECO:0007669"/>
    <property type="project" value="InterPro"/>
</dbReference>
<evidence type="ECO:0000256" key="6">
    <source>
        <dbReference type="ARBA" id="ARBA00023136"/>
    </source>
</evidence>
<feature type="transmembrane region" description="Helical" evidence="8">
    <location>
        <begin position="56"/>
        <end position="82"/>
    </location>
</feature>
<evidence type="ECO:0000256" key="3">
    <source>
        <dbReference type="ARBA" id="ARBA00022475"/>
    </source>
</evidence>